<evidence type="ECO:0000256" key="1">
    <source>
        <dbReference type="ARBA" id="ARBA00004141"/>
    </source>
</evidence>
<evidence type="ECO:0000256" key="6">
    <source>
        <dbReference type="PIRSR" id="PIRSR600175-1"/>
    </source>
</evidence>
<keyword evidence="6" id="KW-0915">Sodium</keyword>
<dbReference type="Pfam" id="PF00209">
    <property type="entry name" value="SNF"/>
    <property type="match status" value="1"/>
</dbReference>
<dbReference type="AlphaFoldDB" id="A0AAN8CZ95"/>
<protein>
    <submittedName>
        <fullName evidence="7">Uncharacterized protein</fullName>
    </submittedName>
</protein>
<gene>
    <name evidence="7" type="ORF">CesoFtcFv8_002565</name>
</gene>
<reference evidence="7 8" key="1">
    <citation type="journal article" date="2023" name="Mol. Biol. Evol.">
        <title>Genomics of Secondarily Temperate Adaptation in the Only Non-Antarctic Icefish.</title>
        <authorList>
            <person name="Rivera-Colon A.G."/>
            <person name="Rayamajhi N."/>
            <person name="Minhas B.F."/>
            <person name="Madrigal G."/>
            <person name="Bilyk K.T."/>
            <person name="Yoon V."/>
            <person name="Hune M."/>
            <person name="Gregory S."/>
            <person name="Cheng C.H.C."/>
            <person name="Catchen J.M."/>
        </authorList>
    </citation>
    <scope>NUCLEOTIDE SEQUENCE [LARGE SCALE GENOMIC DNA]</scope>
    <source>
        <strain evidence="7">JC2023a</strain>
    </source>
</reference>
<keyword evidence="6" id="KW-0479">Metal-binding</keyword>
<dbReference type="SUPFAM" id="SSF161070">
    <property type="entry name" value="SNF-like"/>
    <property type="match status" value="1"/>
</dbReference>
<dbReference type="GO" id="GO:0015657">
    <property type="term" value="F:branched-chain amino acid:sodium symporter activity"/>
    <property type="evidence" value="ECO:0007669"/>
    <property type="project" value="TreeGrafter"/>
</dbReference>
<evidence type="ECO:0000256" key="3">
    <source>
        <dbReference type="ARBA" id="ARBA00022692"/>
    </source>
</evidence>
<dbReference type="PANTHER" id="PTHR11616">
    <property type="entry name" value="SODIUM/CHLORIDE DEPENDENT TRANSPORTER"/>
    <property type="match status" value="1"/>
</dbReference>
<dbReference type="GO" id="GO:0046872">
    <property type="term" value="F:metal ion binding"/>
    <property type="evidence" value="ECO:0007669"/>
    <property type="project" value="UniProtKB-KW"/>
</dbReference>
<comment type="subcellular location">
    <subcellularLocation>
        <location evidence="1">Membrane</location>
        <topology evidence="1">Multi-pass membrane protein</topology>
    </subcellularLocation>
</comment>
<comment type="caution">
    <text evidence="7">The sequence shown here is derived from an EMBL/GenBank/DDBJ whole genome shotgun (WGS) entry which is preliminary data.</text>
</comment>
<dbReference type="GO" id="GO:1901235">
    <property type="term" value="F:(R)-carnitine transmembrane transporter activity"/>
    <property type="evidence" value="ECO:0007669"/>
    <property type="project" value="TreeGrafter"/>
</dbReference>
<evidence type="ECO:0000313" key="7">
    <source>
        <dbReference type="EMBL" id="KAK5912722.1"/>
    </source>
</evidence>
<keyword evidence="8" id="KW-1185">Reference proteome</keyword>
<dbReference type="GO" id="GO:0001761">
    <property type="term" value="F:beta-alanine transmembrane transporter activity"/>
    <property type="evidence" value="ECO:0007669"/>
    <property type="project" value="TreeGrafter"/>
</dbReference>
<dbReference type="InterPro" id="IPR000175">
    <property type="entry name" value="Na/ntran_symport"/>
</dbReference>
<accession>A0AAN8CZ95</accession>
<evidence type="ECO:0000256" key="5">
    <source>
        <dbReference type="ARBA" id="ARBA00023136"/>
    </source>
</evidence>
<dbReference type="EMBL" id="JAULUE010002047">
    <property type="protein sequence ID" value="KAK5912722.1"/>
    <property type="molecule type" value="Genomic_DNA"/>
</dbReference>
<keyword evidence="2" id="KW-0813">Transport</keyword>
<feature type="binding site" evidence="6">
    <location>
        <position position="50"/>
    </location>
    <ligand>
        <name>Na(+)</name>
        <dbReference type="ChEBI" id="CHEBI:29101"/>
        <label>1</label>
    </ligand>
</feature>
<dbReference type="Proteomes" id="UP001335648">
    <property type="component" value="Unassembled WGS sequence"/>
</dbReference>
<organism evidence="7 8">
    <name type="scientific">Champsocephalus esox</name>
    <name type="common">pike icefish</name>
    <dbReference type="NCBI Taxonomy" id="159716"/>
    <lineage>
        <taxon>Eukaryota</taxon>
        <taxon>Metazoa</taxon>
        <taxon>Chordata</taxon>
        <taxon>Craniata</taxon>
        <taxon>Vertebrata</taxon>
        <taxon>Euteleostomi</taxon>
        <taxon>Actinopterygii</taxon>
        <taxon>Neopterygii</taxon>
        <taxon>Teleostei</taxon>
        <taxon>Neoteleostei</taxon>
        <taxon>Acanthomorphata</taxon>
        <taxon>Eupercaria</taxon>
        <taxon>Perciformes</taxon>
        <taxon>Notothenioidei</taxon>
        <taxon>Channichthyidae</taxon>
        <taxon>Champsocephalus</taxon>
    </lineage>
</organism>
<name>A0AAN8CZ95_9TELE</name>
<dbReference type="GO" id="GO:0005886">
    <property type="term" value="C:plasma membrane"/>
    <property type="evidence" value="ECO:0007669"/>
    <property type="project" value="TreeGrafter"/>
</dbReference>
<sequence length="133" mass="14442">MSLLLGRGALQRSSGMDETVLQCSSEASSHLANNFHNNMFLDSGVVTLLNHATSVFAGFDIFSILGHIAHIYGKPVAAVVKEGFGLAFIVFPDTLAKLPSLVHLSFFYVHHSWPGLSVYMFRGAHHLPVGCFP</sequence>
<evidence type="ECO:0000256" key="4">
    <source>
        <dbReference type="ARBA" id="ARBA00022989"/>
    </source>
</evidence>
<dbReference type="InterPro" id="IPR037272">
    <property type="entry name" value="SNS_sf"/>
</dbReference>
<keyword evidence="3" id="KW-0812">Transmembrane</keyword>
<dbReference type="PROSITE" id="PS50267">
    <property type="entry name" value="NA_NEUROTRAN_SYMP_3"/>
    <property type="match status" value="1"/>
</dbReference>
<keyword evidence="5" id="KW-0472">Membrane</keyword>
<dbReference type="GO" id="GO:0022858">
    <property type="term" value="F:alanine transmembrane transporter activity"/>
    <property type="evidence" value="ECO:0007669"/>
    <property type="project" value="TreeGrafter"/>
</dbReference>
<evidence type="ECO:0000313" key="8">
    <source>
        <dbReference type="Proteomes" id="UP001335648"/>
    </source>
</evidence>
<evidence type="ECO:0000256" key="2">
    <source>
        <dbReference type="ARBA" id="ARBA00022448"/>
    </source>
</evidence>
<proteinExistence type="predicted"/>
<dbReference type="GO" id="GO:0015374">
    <property type="term" value="F:neutral, basic amino acid:sodium:chloride symporter activity"/>
    <property type="evidence" value="ECO:0007669"/>
    <property type="project" value="TreeGrafter"/>
</dbReference>
<dbReference type="PANTHER" id="PTHR11616:SF286">
    <property type="entry name" value="SODIUM- AND CHLORIDE-DEPENDENT NEUTRAL AND BASIC AMINO ACID TRANSPORTER B(0+)"/>
    <property type="match status" value="1"/>
</dbReference>
<dbReference type="GO" id="GO:0089718">
    <property type="term" value="P:amino acid import across plasma membrane"/>
    <property type="evidence" value="ECO:0007669"/>
    <property type="project" value="TreeGrafter"/>
</dbReference>
<keyword evidence="4" id="KW-1133">Transmembrane helix</keyword>